<dbReference type="OrthoDB" id="3056812at2759"/>
<reference evidence="2" key="1">
    <citation type="journal article" date="2014" name="Proc. Natl. Acad. Sci. U.S.A.">
        <title>Extensive sampling of basidiomycete genomes demonstrates inadequacy of the white-rot/brown-rot paradigm for wood decay fungi.</title>
        <authorList>
            <person name="Riley R."/>
            <person name="Salamov A.A."/>
            <person name="Brown D.W."/>
            <person name="Nagy L.G."/>
            <person name="Floudas D."/>
            <person name="Held B.W."/>
            <person name="Levasseur A."/>
            <person name="Lombard V."/>
            <person name="Morin E."/>
            <person name="Otillar R."/>
            <person name="Lindquist E.A."/>
            <person name="Sun H."/>
            <person name="LaButti K.M."/>
            <person name="Schmutz J."/>
            <person name="Jabbour D."/>
            <person name="Luo H."/>
            <person name="Baker S.E."/>
            <person name="Pisabarro A.G."/>
            <person name="Walton J.D."/>
            <person name="Blanchette R.A."/>
            <person name="Henrissat B."/>
            <person name="Martin F."/>
            <person name="Cullen D."/>
            <person name="Hibbett D.S."/>
            <person name="Grigoriev I.V."/>
        </authorList>
    </citation>
    <scope>NUCLEOTIDE SEQUENCE [LARGE SCALE GENOMIC DNA]</scope>
    <source>
        <strain evidence="2">CBS 339.88</strain>
    </source>
</reference>
<proteinExistence type="predicted"/>
<dbReference type="AlphaFoldDB" id="A0A067SV53"/>
<evidence type="ECO:0000313" key="2">
    <source>
        <dbReference type="Proteomes" id="UP000027222"/>
    </source>
</evidence>
<dbReference type="HOGENOM" id="CLU_1525256_0_0_1"/>
<gene>
    <name evidence="1" type="ORF">GALMADRAFT_1345373</name>
</gene>
<organism evidence="1 2">
    <name type="scientific">Galerina marginata (strain CBS 339.88)</name>
    <dbReference type="NCBI Taxonomy" id="685588"/>
    <lineage>
        <taxon>Eukaryota</taxon>
        <taxon>Fungi</taxon>
        <taxon>Dikarya</taxon>
        <taxon>Basidiomycota</taxon>
        <taxon>Agaricomycotina</taxon>
        <taxon>Agaricomycetes</taxon>
        <taxon>Agaricomycetidae</taxon>
        <taxon>Agaricales</taxon>
        <taxon>Agaricineae</taxon>
        <taxon>Strophariaceae</taxon>
        <taxon>Galerina</taxon>
    </lineage>
</organism>
<protein>
    <submittedName>
        <fullName evidence="1">Uncharacterized protein</fullName>
    </submittedName>
</protein>
<name>A0A067SV53_GALM3</name>
<dbReference type="Proteomes" id="UP000027222">
    <property type="component" value="Unassembled WGS sequence"/>
</dbReference>
<keyword evidence="2" id="KW-1185">Reference proteome</keyword>
<sequence>MAFPNNGLYSGPAATTPGLPTASVIQGSSYDSQKISTSSSSEITQRTQFESVRLAQVAFTEVPWMRFKIIAEPDMQVFATDKRLQGFIQTITRSTVDTVTQEIMKEVTTLFEQAVVHINQSINQSITTRMATVTDTVIAQLSALTISGGVTEFQSLNLNAKIEAEAQLGNGAGARV</sequence>
<accession>A0A067SV53</accession>
<dbReference type="EMBL" id="KL142392">
    <property type="protein sequence ID" value="KDR71564.1"/>
    <property type="molecule type" value="Genomic_DNA"/>
</dbReference>
<evidence type="ECO:0000313" key="1">
    <source>
        <dbReference type="EMBL" id="KDR71564.1"/>
    </source>
</evidence>